<protein>
    <recommendedName>
        <fullName evidence="4">EfeO-type cupredoxin-like domain-containing protein</fullName>
    </recommendedName>
</protein>
<gene>
    <name evidence="5" type="ORF">A2V97_03215</name>
</gene>
<dbReference type="Pfam" id="PF13473">
    <property type="entry name" value="Cupredoxin_1"/>
    <property type="match status" value="1"/>
</dbReference>
<keyword evidence="3" id="KW-1133">Transmembrane helix</keyword>
<dbReference type="InterPro" id="IPR008972">
    <property type="entry name" value="Cupredoxin"/>
</dbReference>
<dbReference type="Gene3D" id="2.60.40.420">
    <property type="entry name" value="Cupredoxins - blue copper proteins"/>
    <property type="match status" value="1"/>
</dbReference>
<evidence type="ECO:0000256" key="2">
    <source>
        <dbReference type="ARBA" id="ARBA00023008"/>
    </source>
</evidence>
<dbReference type="EMBL" id="MGFX01000001">
    <property type="protein sequence ID" value="OGM15762.1"/>
    <property type="molecule type" value="Genomic_DNA"/>
</dbReference>
<dbReference type="GO" id="GO:0046872">
    <property type="term" value="F:metal ion binding"/>
    <property type="evidence" value="ECO:0007669"/>
    <property type="project" value="UniProtKB-KW"/>
</dbReference>
<feature type="domain" description="EfeO-type cupredoxin-like" evidence="4">
    <location>
        <begin position="56"/>
        <end position="136"/>
    </location>
</feature>
<reference evidence="5 6" key="1">
    <citation type="journal article" date="2016" name="Nat. Commun.">
        <title>Thousands of microbial genomes shed light on interconnected biogeochemical processes in an aquifer system.</title>
        <authorList>
            <person name="Anantharaman K."/>
            <person name="Brown C.T."/>
            <person name="Hug L.A."/>
            <person name="Sharon I."/>
            <person name="Castelle C.J."/>
            <person name="Probst A.J."/>
            <person name="Thomas B.C."/>
            <person name="Singh A."/>
            <person name="Wilkins M.J."/>
            <person name="Karaoz U."/>
            <person name="Brodie E.L."/>
            <person name="Williams K.H."/>
            <person name="Hubbard S.S."/>
            <person name="Banfield J.F."/>
        </authorList>
    </citation>
    <scope>NUCLEOTIDE SEQUENCE [LARGE SCALE GENOMIC DNA]</scope>
</reference>
<evidence type="ECO:0000256" key="1">
    <source>
        <dbReference type="ARBA" id="ARBA00022723"/>
    </source>
</evidence>
<dbReference type="InterPro" id="IPR028096">
    <property type="entry name" value="EfeO_Cupredoxin"/>
</dbReference>
<evidence type="ECO:0000313" key="5">
    <source>
        <dbReference type="EMBL" id="OGM15762.1"/>
    </source>
</evidence>
<keyword evidence="2" id="KW-0186">Copper</keyword>
<keyword evidence="1" id="KW-0479">Metal-binding</keyword>
<dbReference type="Proteomes" id="UP000177382">
    <property type="component" value="Unassembled WGS sequence"/>
</dbReference>
<dbReference type="SUPFAM" id="SSF49503">
    <property type="entry name" value="Cupredoxins"/>
    <property type="match status" value="1"/>
</dbReference>
<dbReference type="AlphaFoldDB" id="A0A1F7XL35"/>
<dbReference type="InterPro" id="IPR050845">
    <property type="entry name" value="Cu-binding_ET"/>
</dbReference>
<name>A0A1F7XL35_9BACT</name>
<dbReference type="STRING" id="1802485.A2V97_03215"/>
<dbReference type="PANTHER" id="PTHR38439">
    <property type="entry name" value="AURACYANIN-B"/>
    <property type="match status" value="1"/>
</dbReference>
<keyword evidence="3" id="KW-0812">Transmembrane</keyword>
<accession>A0A1F7XL35</accession>
<proteinExistence type="predicted"/>
<evidence type="ECO:0000256" key="3">
    <source>
        <dbReference type="SAM" id="Phobius"/>
    </source>
</evidence>
<organism evidence="5 6">
    <name type="scientific">Candidatus Woesebacteria bacterium RBG_16_42_24</name>
    <dbReference type="NCBI Taxonomy" id="1802485"/>
    <lineage>
        <taxon>Bacteria</taxon>
        <taxon>Candidatus Woeseibacteriota</taxon>
    </lineage>
</organism>
<comment type="caution">
    <text evidence="5">The sequence shown here is derived from an EMBL/GenBank/DDBJ whole genome shotgun (WGS) entry which is preliminary data.</text>
</comment>
<evidence type="ECO:0000313" key="6">
    <source>
        <dbReference type="Proteomes" id="UP000177382"/>
    </source>
</evidence>
<evidence type="ECO:0000259" key="4">
    <source>
        <dbReference type="Pfam" id="PF13473"/>
    </source>
</evidence>
<sequence>MQGKGLWLGVGSLVAVLLVAGYFLGVGREKTQSPTGNITPIVTPTPTPEVIPGEGEEDVREITIEADEFSYSTEEISVKKGEKIKLTLVNNGNMPHDFVVEDMNVSTSLAGPGKSVSVEFTINEAGTYTFYCSVGNHRGLGLEGTLEVTE</sequence>
<dbReference type="PANTHER" id="PTHR38439:SF3">
    <property type="entry name" value="COPPER-RESISTANT CUPROPROTEIN COPI"/>
    <property type="match status" value="1"/>
</dbReference>
<feature type="transmembrane region" description="Helical" evidence="3">
    <location>
        <begin position="6"/>
        <end position="24"/>
    </location>
</feature>
<keyword evidence="3" id="KW-0472">Membrane</keyword>